<feature type="region of interest" description="Disordered" evidence="1">
    <location>
        <begin position="21"/>
        <end position="53"/>
    </location>
</feature>
<evidence type="ECO:0000313" key="3">
    <source>
        <dbReference type="EMBL" id="MDC2957961.1"/>
    </source>
</evidence>
<organism evidence="3 4">
    <name type="scientific">Streptomyces gilvifuscus</name>
    <dbReference type="NCBI Taxonomy" id="1550617"/>
    <lineage>
        <taxon>Bacteria</taxon>
        <taxon>Bacillati</taxon>
        <taxon>Actinomycetota</taxon>
        <taxon>Actinomycetes</taxon>
        <taxon>Kitasatosporales</taxon>
        <taxon>Streptomycetaceae</taxon>
        <taxon>Streptomyces</taxon>
    </lineage>
</organism>
<evidence type="ECO:0000313" key="4">
    <source>
        <dbReference type="Proteomes" id="UP001221328"/>
    </source>
</evidence>
<evidence type="ECO:0000256" key="1">
    <source>
        <dbReference type="SAM" id="MobiDB-lite"/>
    </source>
</evidence>
<dbReference type="Proteomes" id="UP001221328">
    <property type="component" value="Unassembled WGS sequence"/>
</dbReference>
<name>A0ABT5FZT6_9ACTN</name>
<dbReference type="EMBL" id="JAQOSK010000011">
    <property type="protein sequence ID" value="MDC2957961.1"/>
    <property type="molecule type" value="Genomic_DNA"/>
</dbReference>
<evidence type="ECO:0000256" key="2">
    <source>
        <dbReference type="SAM" id="SignalP"/>
    </source>
</evidence>
<proteinExistence type="predicted"/>
<reference evidence="3 4" key="1">
    <citation type="journal article" date="2015" name="Int. J. Syst. Evol. Microbiol.">
        <title>Streptomyces gilvifuscus sp. nov., an actinomycete that produces antibacterial compounds isolated from soil.</title>
        <authorList>
            <person name="Nguyen T.M."/>
            <person name="Kim J."/>
        </authorList>
    </citation>
    <scope>NUCLEOTIDE SEQUENCE [LARGE SCALE GENOMIC DNA]</scope>
    <source>
        <strain evidence="3 4">T113</strain>
    </source>
</reference>
<keyword evidence="2" id="KW-0732">Signal</keyword>
<dbReference type="PROSITE" id="PS51257">
    <property type="entry name" value="PROKAR_LIPOPROTEIN"/>
    <property type="match status" value="1"/>
</dbReference>
<feature type="compositionally biased region" description="Low complexity" evidence="1">
    <location>
        <begin position="30"/>
        <end position="50"/>
    </location>
</feature>
<feature type="signal peptide" evidence="2">
    <location>
        <begin position="1"/>
        <end position="24"/>
    </location>
</feature>
<sequence length="150" mass="15757">MRTRATITLVATLLATLAACDSSSDDKADTPSSSPTTAAETPTTTPTPADGVDLERVAETYADLYFGGDGQGAYAFLSKRCRAKADPAVYAATVDKAAKGYGPDHPATDVHATVSGDMGRVSYKVKGLPKFDQEGQPWTLEGGDWKYDAC</sequence>
<accession>A0ABT5FZT6</accession>
<feature type="chain" id="PRO_5047294912" description="Lipoprotein" evidence="2">
    <location>
        <begin position="25"/>
        <end position="150"/>
    </location>
</feature>
<dbReference type="RefSeq" id="WP_272176906.1">
    <property type="nucleotide sequence ID" value="NZ_JAQOSK010000011.1"/>
</dbReference>
<keyword evidence="4" id="KW-1185">Reference proteome</keyword>
<comment type="caution">
    <text evidence="3">The sequence shown here is derived from an EMBL/GenBank/DDBJ whole genome shotgun (WGS) entry which is preliminary data.</text>
</comment>
<gene>
    <name evidence="3" type="ORF">PO587_26225</name>
</gene>
<protein>
    <recommendedName>
        <fullName evidence="5">Lipoprotein</fullName>
    </recommendedName>
</protein>
<evidence type="ECO:0008006" key="5">
    <source>
        <dbReference type="Google" id="ProtNLM"/>
    </source>
</evidence>